<dbReference type="AlphaFoldDB" id="A0A6G1HBZ3"/>
<dbReference type="EMBL" id="ML977141">
    <property type="protein sequence ID" value="KAF1990584.1"/>
    <property type="molecule type" value="Genomic_DNA"/>
</dbReference>
<protein>
    <submittedName>
        <fullName evidence="2">Uncharacterized protein</fullName>
    </submittedName>
</protein>
<organism evidence="2 3">
    <name type="scientific">Aulographum hederae CBS 113979</name>
    <dbReference type="NCBI Taxonomy" id="1176131"/>
    <lineage>
        <taxon>Eukaryota</taxon>
        <taxon>Fungi</taxon>
        <taxon>Dikarya</taxon>
        <taxon>Ascomycota</taxon>
        <taxon>Pezizomycotina</taxon>
        <taxon>Dothideomycetes</taxon>
        <taxon>Pleosporomycetidae</taxon>
        <taxon>Aulographales</taxon>
        <taxon>Aulographaceae</taxon>
    </lineage>
</organism>
<gene>
    <name evidence="2" type="ORF">K402DRAFT_199433</name>
</gene>
<keyword evidence="3" id="KW-1185">Reference proteome</keyword>
<evidence type="ECO:0000313" key="2">
    <source>
        <dbReference type="EMBL" id="KAF1990584.1"/>
    </source>
</evidence>
<evidence type="ECO:0000256" key="1">
    <source>
        <dbReference type="SAM" id="MobiDB-lite"/>
    </source>
</evidence>
<accession>A0A6G1HBZ3</accession>
<feature type="region of interest" description="Disordered" evidence="1">
    <location>
        <begin position="46"/>
        <end position="68"/>
    </location>
</feature>
<proteinExistence type="predicted"/>
<name>A0A6G1HBZ3_9PEZI</name>
<reference evidence="2" key="1">
    <citation type="journal article" date="2020" name="Stud. Mycol.">
        <title>101 Dothideomycetes genomes: a test case for predicting lifestyles and emergence of pathogens.</title>
        <authorList>
            <person name="Haridas S."/>
            <person name="Albert R."/>
            <person name="Binder M."/>
            <person name="Bloem J."/>
            <person name="Labutti K."/>
            <person name="Salamov A."/>
            <person name="Andreopoulos B."/>
            <person name="Baker S."/>
            <person name="Barry K."/>
            <person name="Bills G."/>
            <person name="Bluhm B."/>
            <person name="Cannon C."/>
            <person name="Castanera R."/>
            <person name="Culley D."/>
            <person name="Daum C."/>
            <person name="Ezra D."/>
            <person name="Gonzalez J."/>
            <person name="Henrissat B."/>
            <person name="Kuo A."/>
            <person name="Liang C."/>
            <person name="Lipzen A."/>
            <person name="Lutzoni F."/>
            <person name="Magnuson J."/>
            <person name="Mondo S."/>
            <person name="Nolan M."/>
            <person name="Ohm R."/>
            <person name="Pangilinan J."/>
            <person name="Park H.-J."/>
            <person name="Ramirez L."/>
            <person name="Alfaro M."/>
            <person name="Sun H."/>
            <person name="Tritt A."/>
            <person name="Yoshinaga Y."/>
            <person name="Zwiers L.-H."/>
            <person name="Turgeon B."/>
            <person name="Goodwin S."/>
            <person name="Spatafora J."/>
            <person name="Crous P."/>
            <person name="Grigoriev I."/>
        </authorList>
    </citation>
    <scope>NUCLEOTIDE SEQUENCE</scope>
    <source>
        <strain evidence="2">CBS 113979</strain>
    </source>
</reference>
<sequence>MLSPLMPVTSKLWSLTKTTNHQLSAAKPTVAHPSLSITAVTASACQRGGHAGTTTHRPSHPTAPPGSVRCAKIRGNGCKNVDGGCVSLMVMQAG</sequence>
<evidence type="ECO:0000313" key="3">
    <source>
        <dbReference type="Proteomes" id="UP000800041"/>
    </source>
</evidence>
<dbReference type="Proteomes" id="UP000800041">
    <property type="component" value="Unassembled WGS sequence"/>
</dbReference>